<dbReference type="GO" id="GO:0062054">
    <property type="term" value="F:fluoride channel activity"/>
    <property type="evidence" value="ECO:0007669"/>
    <property type="project" value="UniProtKB-UniRule"/>
</dbReference>
<organism evidence="11 12">
    <name type="scientific">Streptococcus ovuberis</name>
    <dbReference type="NCBI Taxonomy" id="1936207"/>
    <lineage>
        <taxon>Bacteria</taxon>
        <taxon>Bacillati</taxon>
        <taxon>Bacillota</taxon>
        <taxon>Bacilli</taxon>
        <taxon>Lactobacillales</taxon>
        <taxon>Streptococcaceae</taxon>
        <taxon>Streptococcus</taxon>
    </lineage>
</organism>
<keyword evidence="6 10" id="KW-0407">Ion channel</keyword>
<keyword evidence="5 10" id="KW-0472">Membrane</keyword>
<evidence type="ECO:0000256" key="7">
    <source>
        <dbReference type="ARBA" id="ARBA00035120"/>
    </source>
</evidence>
<evidence type="ECO:0000256" key="2">
    <source>
        <dbReference type="ARBA" id="ARBA00022475"/>
    </source>
</evidence>
<comment type="subcellular location">
    <subcellularLocation>
        <location evidence="1 10">Cell membrane</location>
        <topology evidence="1 10">Multi-pass membrane protein</topology>
    </subcellularLocation>
</comment>
<evidence type="ECO:0000256" key="4">
    <source>
        <dbReference type="ARBA" id="ARBA00022989"/>
    </source>
</evidence>
<dbReference type="EMBL" id="JAAXPR010000002">
    <property type="protein sequence ID" value="NKZ19611.1"/>
    <property type="molecule type" value="Genomic_DNA"/>
</dbReference>
<keyword evidence="10" id="KW-0406">Ion transport</keyword>
<comment type="similarity">
    <text evidence="7 10">Belongs to the fluoride channel Fluc/FEX (TC 1.A.43) family.</text>
</comment>
<sequence length="124" mass="13277">MNLILVALGGALGAVCRYGLSFLPVSSSFPFATFLTNIAGAFVMGLVVGLSEEMKLLSPNATLFWKVGVCGGFTTFSSFSLETVRFVDRQEYGLALVYSFGSVFCCLIALMCGRYVVARMGGLR</sequence>
<dbReference type="HAMAP" id="MF_00454">
    <property type="entry name" value="FluC"/>
    <property type="match status" value="1"/>
</dbReference>
<comment type="function">
    <text evidence="9 10">Fluoride-specific ion channel. Important for reducing fluoride concentration in the cell, thus reducing its toxicity.</text>
</comment>
<proteinExistence type="inferred from homology"/>
<keyword evidence="10" id="KW-0479">Metal-binding</keyword>
<keyword evidence="2 10" id="KW-1003">Cell membrane</keyword>
<keyword evidence="10" id="KW-0915">Sodium</keyword>
<protein>
    <recommendedName>
        <fullName evidence="10">Fluoride-specific ion channel FluC</fullName>
    </recommendedName>
</protein>
<keyword evidence="10" id="KW-0813">Transport</keyword>
<dbReference type="GO" id="GO:0046872">
    <property type="term" value="F:metal ion binding"/>
    <property type="evidence" value="ECO:0007669"/>
    <property type="project" value="UniProtKB-KW"/>
</dbReference>
<dbReference type="Proteomes" id="UP000522720">
    <property type="component" value="Unassembled WGS sequence"/>
</dbReference>
<dbReference type="PANTHER" id="PTHR28259:SF1">
    <property type="entry name" value="FLUORIDE EXPORT PROTEIN 1-RELATED"/>
    <property type="match status" value="1"/>
</dbReference>
<reference evidence="11 12" key="1">
    <citation type="submission" date="2020-04" db="EMBL/GenBank/DDBJ databases">
        <title>MicrobeNet Type strains.</title>
        <authorList>
            <person name="Nicholson A.C."/>
        </authorList>
    </citation>
    <scope>NUCLEOTIDE SEQUENCE [LARGE SCALE GENOMIC DNA]</scope>
    <source>
        <strain evidence="11 12">CCUG 69612</strain>
    </source>
</reference>
<dbReference type="PANTHER" id="PTHR28259">
    <property type="entry name" value="FLUORIDE EXPORT PROTEIN 1-RELATED"/>
    <property type="match status" value="1"/>
</dbReference>
<feature type="binding site" evidence="10">
    <location>
        <position position="71"/>
    </location>
    <ligand>
        <name>Na(+)</name>
        <dbReference type="ChEBI" id="CHEBI:29101"/>
        <note>structural</note>
    </ligand>
</feature>
<keyword evidence="3 10" id="KW-0812">Transmembrane</keyword>
<comment type="catalytic activity">
    <reaction evidence="8">
        <text>fluoride(in) = fluoride(out)</text>
        <dbReference type="Rhea" id="RHEA:76159"/>
        <dbReference type="ChEBI" id="CHEBI:17051"/>
    </reaction>
    <physiologicalReaction direction="left-to-right" evidence="8">
        <dbReference type="Rhea" id="RHEA:76160"/>
    </physiologicalReaction>
</comment>
<feature type="transmembrane region" description="Helical" evidence="10">
    <location>
        <begin position="93"/>
        <end position="117"/>
    </location>
</feature>
<evidence type="ECO:0000256" key="5">
    <source>
        <dbReference type="ARBA" id="ARBA00023136"/>
    </source>
</evidence>
<comment type="activity regulation">
    <text evidence="10">Na(+) is not transported, but it plays an essential structural role and its presence is essential for fluoride channel function.</text>
</comment>
<dbReference type="GO" id="GO:0005886">
    <property type="term" value="C:plasma membrane"/>
    <property type="evidence" value="ECO:0007669"/>
    <property type="project" value="UniProtKB-SubCell"/>
</dbReference>
<feature type="transmembrane region" description="Helical" evidence="10">
    <location>
        <begin position="63"/>
        <end position="81"/>
    </location>
</feature>
<feature type="transmembrane region" description="Helical" evidence="10">
    <location>
        <begin position="29"/>
        <end position="51"/>
    </location>
</feature>
<evidence type="ECO:0000256" key="9">
    <source>
        <dbReference type="ARBA" id="ARBA00049940"/>
    </source>
</evidence>
<feature type="binding site" evidence="10">
    <location>
        <position position="74"/>
    </location>
    <ligand>
        <name>Na(+)</name>
        <dbReference type="ChEBI" id="CHEBI:29101"/>
        <note>structural</note>
    </ligand>
</feature>
<evidence type="ECO:0000256" key="8">
    <source>
        <dbReference type="ARBA" id="ARBA00035585"/>
    </source>
</evidence>
<evidence type="ECO:0000256" key="6">
    <source>
        <dbReference type="ARBA" id="ARBA00023303"/>
    </source>
</evidence>
<dbReference type="RefSeq" id="WP_168548364.1">
    <property type="nucleotide sequence ID" value="NZ_JAAXPR010000002.1"/>
</dbReference>
<keyword evidence="4 10" id="KW-1133">Transmembrane helix</keyword>
<evidence type="ECO:0000256" key="3">
    <source>
        <dbReference type="ARBA" id="ARBA00022692"/>
    </source>
</evidence>
<evidence type="ECO:0000256" key="1">
    <source>
        <dbReference type="ARBA" id="ARBA00004651"/>
    </source>
</evidence>
<dbReference type="NCBIfam" id="TIGR00494">
    <property type="entry name" value="crcB"/>
    <property type="match status" value="1"/>
</dbReference>
<comment type="caution">
    <text evidence="11">The sequence shown here is derived from an EMBL/GenBank/DDBJ whole genome shotgun (WGS) entry which is preliminary data.</text>
</comment>
<evidence type="ECO:0000256" key="10">
    <source>
        <dbReference type="HAMAP-Rule" id="MF_00454"/>
    </source>
</evidence>
<keyword evidence="12" id="KW-1185">Reference proteome</keyword>
<dbReference type="AlphaFoldDB" id="A0A7X6MX90"/>
<name>A0A7X6MX90_9STRE</name>
<evidence type="ECO:0000313" key="12">
    <source>
        <dbReference type="Proteomes" id="UP000522720"/>
    </source>
</evidence>
<accession>A0A7X6MX90</accession>
<gene>
    <name evidence="10 11" type="primary">crcB</name>
    <name evidence="10" type="synonym">fluC</name>
    <name evidence="11" type="ORF">HF992_01870</name>
</gene>
<dbReference type="InterPro" id="IPR003691">
    <property type="entry name" value="FluC"/>
</dbReference>
<dbReference type="Pfam" id="PF02537">
    <property type="entry name" value="CRCB"/>
    <property type="match status" value="1"/>
</dbReference>
<dbReference type="GO" id="GO:0140114">
    <property type="term" value="P:cellular detoxification of fluoride"/>
    <property type="evidence" value="ECO:0007669"/>
    <property type="project" value="UniProtKB-UniRule"/>
</dbReference>
<evidence type="ECO:0000313" key="11">
    <source>
        <dbReference type="EMBL" id="NKZ19611.1"/>
    </source>
</evidence>